<sequence length="67" mass="8279">MMNKEGRDAEDSRQRRRERGELAKYGYGRACWNEREKKKRWRVLLRHFHFPHTFFNPSGEVNLSYLH</sequence>
<dbReference type="WBParaSite" id="Gr19_v10_g16672.t1">
    <property type="protein sequence ID" value="Gr19_v10_g16672.t1"/>
    <property type="gene ID" value="Gr19_v10_g16672"/>
</dbReference>
<reference evidence="2" key="1">
    <citation type="submission" date="2022-11" db="UniProtKB">
        <authorList>
            <consortium name="WormBaseParasite"/>
        </authorList>
    </citation>
    <scope>IDENTIFICATION</scope>
</reference>
<accession>A0A914HG83</accession>
<dbReference type="Proteomes" id="UP000887572">
    <property type="component" value="Unplaced"/>
</dbReference>
<keyword evidence="1" id="KW-1185">Reference proteome</keyword>
<evidence type="ECO:0000313" key="1">
    <source>
        <dbReference type="Proteomes" id="UP000887572"/>
    </source>
</evidence>
<proteinExistence type="predicted"/>
<evidence type="ECO:0000313" key="2">
    <source>
        <dbReference type="WBParaSite" id="Gr19_v10_g16672.t1"/>
    </source>
</evidence>
<dbReference type="AlphaFoldDB" id="A0A914HG83"/>
<organism evidence="1 2">
    <name type="scientific">Globodera rostochiensis</name>
    <name type="common">Golden nematode worm</name>
    <name type="synonym">Heterodera rostochiensis</name>
    <dbReference type="NCBI Taxonomy" id="31243"/>
    <lineage>
        <taxon>Eukaryota</taxon>
        <taxon>Metazoa</taxon>
        <taxon>Ecdysozoa</taxon>
        <taxon>Nematoda</taxon>
        <taxon>Chromadorea</taxon>
        <taxon>Rhabditida</taxon>
        <taxon>Tylenchina</taxon>
        <taxon>Tylenchomorpha</taxon>
        <taxon>Tylenchoidea</taxon>
        <taxon>Heteroderidae</taxon>
        <taxon>Heteroderinae</taxon>
        <taxon>Globodera</taxon>
    </lineage>
</organism>
<protein>
    <submittedName>
        <fullName evidence="2">Uncharacterized protein</fullName>
    </submittedName>
</protein>
<name>A0A914HG83_GLORO</name>